<dbReference type="AlphaFoldDB" id="A0A915I3B3"/>
<evidence type="ECO:0000259" key="3">
    <source>
        <dbReference type="Pfam" id="PF13359"/>
    </source>
</evidence>
<organism evidence="4 5">
    <name type="scientific">Romanomermis culicivorax</name>
    <name type="common">Nematode worm</name>
    <dbReference type="NCBI Taxonomy" id="13658"/>
    <lineage>
        <taxon>Eukaryota</taxon>
        <taxon>Metazoa</taxon>
        <taxon>Ecdysozoa</taxon>
        <taxon>Nematoda</taxon>
        <taxon>Enoplea</taxon>
        <taxon>Dorylaimia</taxon>
        <taxon>Mermithida</taxon>
        <taxon>Mermithoidea</taxon>
        <taxon>Mermithidae</taxon>
        <taxon>Romanomermis</taxon>
    </lineage>
</organism>
<dbReference type="WBParaSite" id="nRc.2.0.1.t08623-RA">
    <property type="protein sequence ID" value="nRc.2.0.1.t08623-RA"/>
    <property type="gene ID" value="nRc.2.0.1.g08623"/>
</dbReference>
<evidence type="ECO:0000256" key="2">
    <source>
        <dbReference type="ARBA" id="ARBA00022723"/>
    </source>
</evidence>
<protein>
    <submittedName>
        <fullName evidence="5">DDE Tnp4 domain-containing protein</fullName>
    </submittedName>
</protein>
<comment type="cofactor">
    <cofactor evidence="1">
        <name>a divalent metal cation</name>
        <dbReference type="ChEBI" id="CHEBI:60240"/>
    </cofactor>
</comment>
<dbReference type="GO" id="GO:0046872">
    <property type="term" value="F:metal ion binding"/>
    <property type="evidence" value="ECO:0007669"/>
    <property type="project" value="UniProtKB-KW"/>
</dbReference>
<name>A0A915I3B3_ROMCU</name>
<accession>A0A915I3B3</accession>
<evidence type="ECO:0000313" key="4">
    <source>
        <dbReference type="Proteomes" id="UP000887565"/>
    </source>
</evidence>
<proteinExistence type="predicted"/>
<feature type="domain" description="DDE Tnp4" evidence="3">
    <location>
        <begin position="26"/>
        <end position="105"/>
    </location>
</feature>
<dbReference type="Proteomes" id="UP000887565">
    <property type="component" value="Unplaced"/>
</dbReference>
<keyword evidence="2" id="KW-0479">Metal-binding</keyword>
<evidence type="ECO:0000313" key="5">
    <source>
        <dbReference type="WBParaSite" id="nRc.2.0.1.t08623-RA"/>
    </source>
</evidence>
<dbReference type="InterPro" id="IPR027806">
    <property type="entry name" value="HARBI1_dom"/>
</dbReference>
<reference evidence="5" key="1">
    <citation type="submission" date="2022-11" db="UniProtKB">
        <authorList>
            <consortium name="WormBaseParasite"/>
        </authorList>
    </citation>
    <scope>IDENTIFICATION</scope>
</reference>
<dbReference type="OMA" id="THDSNIF"/>
<keyword evidence="4" id="KW-1185">Reference proteome</keyword>
<sequence length="106" mass="11961">MLPSEGCNKKQKFFEQGHFPKVIGLIDGTHIRIIAPAQFKNVYVNRKSFHSLNVQGVCDDASYFTNLTAMWPGSTHDAHVFNESALCCQLENGEHLGHLLRDIGYR</sequence>
<dbReference type="Pfam" id="PF13359">
    <property type="entry name" value="DDE_Tnp_4"/>
    <property type="match status" value="1"/>
</dbReference>
<evidence type="ECO:0000256" key="1">
    <source>
        <dbReference type="ARBA" id="ARBA00001968"/>
    </source>
</evidence>